<gene>
    <name evidence="2" type="ORF">ASZ90_015421</name>
</gene>
<comment type="caution">
    <text evidence="2">The sequence shown here is derived from an EMBL/GenBank/DDBJ whole genome shotgun (WGS) entry which is preliminary data.</text>
</comment>
<organism evidence="2">
    <name type="scientific">hydrocarbon metagenome</name>
    <dbReference type="NCBI Taxonomy" id="938273"/>
    <lineage>
        <taxon>unclassified sequences</taxon>
        <taxon>metagenomes</taxon>
        <taxon>ecological metagenomes</taxon>
    </lineage>
</organism>
<name>A0A0W8F200_9ZZZZ</name>
<dbReference type="EMBL" id="LNQE01001604">
    <property type="protein sequence ID" value="KUG14923.1"/>
    <property type="molecule type" value="Genomic_DNA"/>
</dbReference>
<protein>
    <submittedName>
        <fullName evidence="2">Uncharacterized protein</fullName>
    </submittedName>
</protein>
<sequence length="81" mass="9349">MVLAGSQEYVTTLLIRRFGQSWPEIPKHGRNAAGKRSMEREQGKIAHPLPRVRYEPAVVRQGLNHYRPRGSRLVVSPFREK</sequence>
<reference evidence="2" key="1">
    <citation type="journal article" date="2015" name="Proc. Natl. Acad. Sci. U.S.A.">
        <title>Networks of energetic and metabolic interactions define dynamics in microbial communities.</title>
        <authorList>
            <person name="Embree M."/>
            <person name="Liu J.K."/>
            <person name="Al-Bassam M.M."/>
            <person name="Zengler K."/>
        </authorList>
    </citation>
    <scope>NUCLEOTIDE SEQUENCE</scope>
</reference>
<accession>A0A0W8F200</accession>
<dbReference type="AlphaFoldDB" id="A0A0W8F200"/>
<evidence type="ECO:0000313" key="2">
    <source>
        <dbReference type="EMBL" id="KUG14923.1"/>
    </source>
</evidence>
<proteinExistence type="predicted"/>
<feature type="region of interest" description="Disordered" evidence="1">
    <location>
        <begin position="26"/>
        <end position="46"/>
    </location>
</feature>
<evidence type="ECO:0000256" key="1">
    <source>
        <dbReference type="SAM" id="MobiDB-lite"/>
    </source>
</evidence>